<keyword evidence="5" id="KW-0902">Two-component regulatory system</keyword>
<dbReference type="Pfam" id="PF07730">
    <property type="entry name" value="HisKA_3"/>
    <property type="match status" value="1"/>
</dbReference>
<organism evidence="8 9">
    <name type="scientific">Vagococcus intermedius</name>
    <dbReference type="NCBI Taxonomy" id="2991418"/>
    <lineage>
        <taxon>Bacteria</taxon>
        <taxon>Bacillati</taxon>
        <taxon>Bacillota</taxon>
        <taxon>Bacilli</taxon>
        <taxon>Lactobacillales</taxon>
        <taxon>Enterococcaceae</taxon>
        <taxon>Vagococcus</taxon>
    </lineage>
</organism>
<evidence type="ECO:0000256" key="2">
    <source>
        <dbReference type="ARBA" id="ARBA00012438"/>
    </source>
</evidence>
<feature type="transmembrane region" description="Helical" evidence="6">
    <location>
        <begin position="59"/>
        <end position="80"/>
    </location>
</feature>
<feature type="domain" description="Histidine kinase/HSP90-like ATPase" evidence="7">
    <location>
        <begin position="280"/>
        <end position="369"/>
    </location>
</feature>
<dbReference type="InterPro" id="IPR050482">
    <property type="entry name" value="Sensor_HK_TwoCompSys"/>
</dbReference>
<keyword evidence="4 8" id="KW-0418">Kinase</keyword>
<evidence type="ECO:0000313" key="8">
    <source>
        <dbReference type="EMBL" id="WEG72709.1"/>
    </source>
</evidence>
<keyword evidence="6" id="KW-0472">Membrane</keyword>
<evidence type="ECO:0000313" key="9">
    <source>
        <dbReference type="Proteomes" id="UP001179647"/>
    </source>
</evidence>
<keyword evidence="9" id="KW-1185">Reference proteome</keyword>
<protein>
    <recommendedName>
        <fullName evidence="2">histidine kinase</fullName>
        <ecNumber evidence="2">2.7.13.3</ecNumber>
    </recommendedName>
</protein>
<dbReference type="Pfam" id="PF02518">
    <property type="entry name" value="HATPase_c"/>
    <property type="match status" value="1"/>
</dbReference>
<gene>
    <name evidence="8" type="ORF">OL234_06885</name>
</gene>
<feature type="transmembrane region" description="Helical" evidence="6">
    <location>
        <begin position="109"/>
        <end position="127"/>
    </location>
</feature>
<proteinExistence type="predicted"/>
<accession>A0AAF0CTS6</accession>
<dbReference type="AlphaFoldDB" id="A0AAF0CTS6"/>
<dbReference type="InterPro" id="IPR036890">
    <property type="entry name" value="HATPase_C_sf"/>
</dbReference>
<feature type="transmembrane region" description="Helical" evidence="6">
    <location>
        <begin position="20"/>
        <end position="52"/>
    </location>
</feature>
<dbReference type="PANTHER" id="PTHR24421:SF63">
    <property type="entry name" value="SENSOR HISTIDINE KINASE DESK"/>
    <property type="match status" value="1"/>
</dbReference>
<dbReference type="CDD" id="cd16917">
    <property type="entry name" value="HATPase_UhpB-NarQ-NarX-like"/>
    <property type="match status" value="1"/>
</dbReference>
<dbReference type="GO" id="GO:0016020">
    <property type="term" value="C:membrane"/>
    <property type="evidence" value="ECO:0007669"/>
    <property type="project" value="InterPro"/>
</dbReference>
<dbReference type="EC" id="2.7.13.3" evidence="2"/>
<dbReference type="GO" id="GO:0046983">
    <property type="term" value="F:protein dimerization activity"/>
    <property type="evidence" value="ECO:0007669"/>
    <property type="project" value="InterPro"/>
</dbReference>
<dbReference type="GO" id="GO:0000155">
    <property type="term" value="F:phosphorelay sensor kinase activity"/>
    <property type="evidence" value="ECO:0007669"/>
    <property type="project" value="InterPro"/>
</dbReference>
<keyword evidence="3" id="KW-0808">Transferase</keyword>
<evidence type="ECO:0000256" key="1">
    <source>
        <dbReference type="ARBA" id="ARBA00000085"/>
    </source>
</evidence>
<evidence type="ECO:0000256" key="4">
    <source>
        <dbReference type="ARBA" id="ARBA00022777"/>
    </source>
</evidence>
<dbReference type="InterPro" id="IPR011712">
    <property type="entry name" value="Sig_transdc_His_kin_sub3_dim/P"/>
</dbReference>
<dbReference type="PANTHER" id="PTHR24421">
    <property type="entry name" value="NITRATE/NITRITE SENSOR PROTEIN NARX-RELATED"/>
    <property type="match status" value="1"/>
</dbReference>
<dbReference type="Gene3D" id="3.30.565.10">
    <property type="entry name" value="Histidine kinase-like ATPase, C-terminal domain"/>
    <property type="match status" value="1"/>
</dbReference>
<comment type="catalytic activity">
    <reaction evidence="1">
        <text>ATP + protein L-histidine = ADP + protein N-phospho-L-histidine.</text>
        <dbReference type="EC" id="2.7.13.3"/>
    </reaction>
</comment>
<keyword evidence="6" id="KW-0812">Transmembrane</keyword>
<evidence type="ECO:0000259" key="7">
    <source>
        <dbReference type="SMART" id="SM00387"/>
    </source>
</evidence>
<feature type="transmembrane region" description="Helical" evidence="6">
    <location>
        <begin position="139"/>
        <end position="157"/>
    </location>
</feature>
<dbReference type="SUPFAM" id="SSF55874">
    <property type="entry name" value="ATPase domain of HSP90 chaperone/DNA topoisomerase II/histidine kinase"/>
    <property type="match status" value="1"/>
</dbReference>
<dbReference type="KEGG" id="vie:OL234_06885"/>
<sequence>MTSFLKRHILFPEKFGLTPYFWLLFMVPIILSLFPISTTYDYFLLALILLFLKAYRDAYTITALFPLNILTQLLIAIVLGITKQNGYLFIFTAWEIGSIPLAKNTYNKYLIGYYLACSISFIGSTLLQNFSSITEWAELILPLAFAIGSPLAARSMWSSFRKSEQLRRNNQRLEAIIKQSERDRIARDLHDTVGQTFSIITLKTELAQKLLKKEPILAEKELSEIAQLSRSSLNSVRSIVNNLHEKNLAQTMIEEENNLKLANITVQSTNETLSNSWPINIQHIFSSVITESVTNMIRHSHAQLATFTFKESSTTYFLEIKDNGIGIQTIRSGAFGLTSMEQRMIEAGGSLSISTSAGTILTFTLPKEVTL</sequence>
<dbReference type="InterPro" id="IPR003594">
    <property type="entry name" value="HATPase_dom"/>
</dbReference>
<reference evidence="8" key="1">
    <citation type="submission" date="2022-10" db="EMBL/GenBank/DDBJ databases">
        <title>Vagococcus sp. isolated from poultry meat.</title>
        <authorList>
            <person name="Johansson P."/>
            <person name="Bjorkroth J."/>
        </authorList>
    </citation>
    <scope>NUCLEOTIDE SEQUENCE</scope>
    <source>
        <strain evidence="8">STAA11</strain>
    </source>
</reference>
<dbReference type="RefSeq" id="WP_275468511.1">
    <property type="nucleotide sequence ID" value="NZ_CP110232.1"/>
</dbReference>
<dbReference type="SMART" id="SM00387">
    <property type="entry name" value="HATPase_c"/>
    <property type="match status" value="1"/>
</dbReference>
<dbReference type="Proteomes" id="UP001179647">
    <property type="component" value="Chromosome"/>
</dbReference>
<evidence type="ECO:0000256" key="3">
    <source>
        <dbReference type="ARBA" id="ARBA00022679"/>
    </source>
</evidence>
<dbReference type="EMBL" id="CP110232">
    <property type="protein sequence ID" value="WEG72709.1"/>
    <property type="molecule type" value="Genomic_DNA"/>
</dbReference>
<dbReference type="Gene3D" id="1.20.5.1930">
    <property type="match status" value="1"/>
</dbReference>
<evidence type="ECO:0000256" key="6">
    <source>
        <dbReference type="SAM" id="Phobius"/>
    </source>
</evidence>
<evidence type="ECO:0000256" key="5">
    <source>
        <dbReference type="ARBA" id="ARBA00023012"/>
    </source>
</evidence>
<keyword evidence="6" id="KW-1133">Transmembrane helix</keyword>
<name>A0AAF0CTS6_9ENTE</name>